<dbReference type="Pfam" id="PF00005">
    <property type="entry name" value="ABC_tran"/>
    <property type="match status" value="1"/>
</dbReference>
<evidence type="ECO:0000256" key="1">
    <source>
        <dbReference type="ARBA" id="ARBA00022448"/>
    </source>
</evidence>
<dbReference type="NCBIfam" id="TIGR01189">
    <property type="entry name" value="ccmA"/>
    <property type="match status" value="1"/>
</dbReference>
<feature type="domain" description="ABC transporter" evidence="5">
    <location>
        <begin position="2"/>
        <end position="230"/>
    </location>
</feature>
<dbReference type="InterPro" id="IPR005895">
    <property type="entry name" value="ABC_transptr_haem_export_CcmA"/>
</dbReference>
<dbReference type="RefSeq" id="WP_307332075.1">
    <property type="nucleotide sequence ID" value="NZ_JAUSUG010000034.1"/>
</dbReference>
<dbReference type="CDD" id="cd03230">
    <property type="entry name" value="ABC_DR_subfamily_A"/>
    <property type="match status" value="1"/>
</dbReference>
<evidence type="ECO:0000256" key="2">
    <source>
        <dbReference type="ARBA" id="ARBA00022741"/>
    </source>
</evidence>
<dbReference type="InterPro" id="IPR003439">
    <property type="entry name" value="ABC_transporter-like_ATP-bd"/>
</dbReference>
<sequence>MIQSNNIIKTIGEKMILRGMNLEIASGETVAIIGPNGAGKSTWLKITAGLLKPTEGSLLIDEEPLKKDKYELQQIIGYLGHQSFLYEHFSPVENLRFFAKLYHVKKPDKRIDDLIEEVGLTFFKYEPVRSFSRGMIQRLAIARAILHDPKILLLDEPHTGLDQQAVDILNKVILRLKKKGVTVVLVTHDFPQVIKTCDRVIILKNGRVKDDIPLEGQDVNWLYTHYERQAIHS</sequence>
<keyword evidence="2" id="KW-0547">Nucleotide-binding</keyword>
<dbReference type="SUPFAM" id="SSF52540">
    <property type="entry name" value="P-loop containing nucleoside triphosphate hydrolases"/>
    <property type="match status" value="1"/>
</dbReference>
<reference evidence="6 7" key="1">
    <citation type="submission" date="2023-07" db="EMBL/GenBank/DDBJ databases">
        <title>Genomic Encyclopedia of Type Strains, Phase IV (KMG-IV): sequencing the most valuable type-strain genomes for metagenomic binning, comparative biology and taxonomic classification.</title>
        <authorList>
            <person name="Goeker M."/>
        </authorList>
    </citation>
    <scope>NUCLEOTIDE SEQUENCE [LARGE SCALE GENOMIC DNA]</scope>
    <source>
        <strain evidence="6 7">DSM 9768</strain>
    </source>
</reference>
<dbReference type="Proteomes" id="UP001230005">
    <property type="component" value="Unassembled WGS sequence"/>
</dbReference>
<gene>
    <name evidence="6" type="ORF">J2S74_005254</name>
</gene>
<protein>
    <submittedName>
        <fullName evidence="6">Heme exporter protein A</fullName>
    </submittedName>
</protein>
<keyword evidence="7" id="KW-1185">Reference proteome</keyword>
<dbReference type="InterPro" id="IPR027417">
    <property type="entry name" value="P-loop_NTPase"/>
</dbReference>
<evidence type="ECO:0000313" key="6">
    <source>
        <dbReference type="EMBL" id="MDQ0257792.1"/>
    </source>
</evidence>
<organism evidence="6 7">
    <name type="scientific">Evansella vedderi</name>
    <dbReference type="NCBI Taxonomy" id="38282"/>
    <lineage>
        <taxon>Bacteria</taxon>
        <taxon>Bacillati</taxon>
        <taxon>Bacillota</taxon>
        <taxon>Bacilli</taxon>
        <taxon>Bacillales</taxon>
        <taxon>Bacillaceae</taxon>
        <taxon>Evansella</taxon>
    </lineage>
</organism>
<dbReference type="InterPro" id="IPR003593">
    <property type="entry name" value="AAA+_ATPase"/>
</dbReference>
<dbReference type="Gene3D" id="3.40.50.300">
    <property type="entry name" value="P-loop containing nucleotide triphosphate hydrolases"/>
    <property type="match status" value="1"/>
</dbReference>
<evidence type="ECO:0000256" key="4">
    <source>
        <dbReference type="ARBA" id="ARBA00022840"/>
    </source>
</evidence>
<evidence type="ECO:0000256" key="3">
    <source>
        <dbReference type="ARBA" id="ARBA00022748"/>
    </source>
</evidence>
<proteinExistence type="predicted"/>
<evidence type="ECO:0000259" key="5">
    <source>
        <dbReference type="PROSITE" id="PS50893"/>
    </source>
</evidence>
<name>A0ABU0A2S6_9BACI</name>
<dbReference type="EMBL" id="JAUSUG010000034">
    <property type="protein sequence ID" value="MDQ0257792.1"/>
    <property type="molecule type" value="Genomic_DNA"/>
</dbReference>
<dbReference type="InterPro" id="IPR051782">
    <property type="entry name" value="ABC_Transporter_VariousFunc"/>
</dbReference>
<keyword evidence="4" id="KW-0067">ATP-binding</keyword>
<dbReference type="PANTHER" id="PTHR42939">
    <property type="entry name" value="ABC TRANSPORTER ATP-BINDING PROTEIN ALBC-RELATED"/>
    <property type="match status" value="1"/>
</dbReference>
<accession>A0ABU0A2S6</accession>
<dbReference type="PROSITE" id="PS50893">
    <property type="entry name" value="ABC_TRANSPORTER_2"/>
    <property type="match status" value="1"/>
</dbReference>
<dbReference type="SMART" id="SM00382">
    <property type="entry name" value="AAA"/>
    <property type="match status" value="1"/>
</dbReference>
<keyword evidence="3" id="KW-0201">Cytochrome c-type biogenesis</keyword>
<dbReference type="PANTHER" id="PTHR42939:SF1">
    <property type="entry name" value="ABC TRANSPORTER ATP-BINDING PROTEIN ALBC-RELATED"/>
    <property type="match status" value="1"/>
</dbReference>
<comment type="caution">
    <text evidence="6">The sequence shown here is derived from an EMBL/GenBank/DDBJ whole genome shotgun (WGS) entry which is preliminary data.</text>
</comment>
<keyword evidence="1" id="KW-0813">Transport</keyword>
<evidence type="ECO:0000313" key="7">
    <source>
        <dbReference type="Proteomes" id="UP001230005"/>
    </source>
</evidence>